<feature type="signal peptide" evidence="1">
    <location>
        <begin position="1"/>
        <end position="22"/>
    </location>
</feature>
<dbReference type="InterPro" id="IPR039424">
    <property type="entry name" value="SBP_5"/>
</dbReference>
<feature type="chain" id="PRO_5005252537" evidence="1">
    <location>
        <begin position="23"/>
        <end position="611"/>
    </location>
</feature>
<dbReference type="STRING" id="320778.ABT57_00020"/>
<dbReference type="GO" id="GO:0043190">
    <property type="term" value="C:ATP-binding cassette (ABC) transporter complex"/>
    <property type="evidence" value="ECO:0007669"/>
    <property type="project" value="InterPro"/>
</dbReference>
<dbReference type="InterPro" id="IPR030678">
    <property type="entry name" value="Peptide/Ni-bd"/>
</dbReference>
<dbReference type="PATRIC" id="fig|320778.3.peg.4"/>
<dbReference type="GO" id="GO:1904680">
    <property type="term" value="F:peptide transmembrane transporter activity"/>
    <property type="evidence" value="ECO:0007669"/>
    <property type="project" value="TreeGrafter"/>
</dbReference>
<dbReference type="GO" id="GO:0030288">
    <property type="term" value="C:outer membrane-bounded periplasmic space"/>
    <property type="evidence" value="ECO:0007669"/>
    <property type="project" value="UniProtKB-ARBA"/>
</dbReference>
<feature type="domain" description="Solute-binding protein family 5" evidence="2">
    <location>
        <begin position="94"/>
        <end position="482"/>
    </location>
</feature>
<comment type="caution">
    <text evidence="3">The sequence shown here is derived from an EMBL/GenBank/DDBJ whole genome shotgun (WGS) entry which is preliminary data.</text>
</comment>
<dbReference type="InterPro" id="IPR000914">
    <property type="entry name" value="SBP_5_dom"/>
</dbReference>
<keyword evidence="4" id="KW-1185">Reference proteome</keyword>
<keyword evidence="1" id="KW-0732">Signal</keyword>
<dbReference type="RefSeq" id="WP_047883142.1">
    <property type="nucleotide sequence ID" value="NZ_CP071325.1"/>
</dbReference>
<reference evidence="3 4" key="1">
    <citation type="submission" date="2015-05" db="EMBL/GenBank/DDBJ databases">
        <title>Photobacterium galathea sp. nov.</title>
        <authorList>
            <person name="Machado H."/>
            <person name="Gram L."/>
        </authorList>
    </citation>
    <scope>NUCLEOTIDE SEQUENCE [LARGE SCALE GENOMIC DNA]</scope>
    <source>
        <strain evidence="3 4">DSM 22954</strain>
    </source>
</reference>
<name>A0A0J1HJE3_9GAMM</name>
<evidence type="ECO:0000313" key="4">
    <source>
        <dbReference type="Proteomes" id="UP000035909"/>
    </source>
</evidence>
<dbReference type="Proteomes" id="UP000035909">
    <property type="component" value="Unassembled WGS sequence"/>
</dbReference>
<proteinExistence type="predicted"/>
<dbReference type="Gene3D" id="3.10.105.10">
    <property type="entry name" value="Dipeptide-binding Protein, Domain 3"/>
    <property type="match status" value="1"/>
</dbReference>
<dbReference type="EMBL" id="LDOU01000001">
    <property type="protein sequence ID" value="KLV11681.1"/>
    <property type="molecule type" value="Genomic_DNA"/>
</dbReference>
<dbReference type="Pfam" id="PF00496">
    <property type="entry name" value="SBP_bac_5"/>
    <property type="match status" value="1"/>
</dbReference>
<accession>A0A0J1HJE3</accession>
<dbReference type="GO" id="GO:0015833">
    <property type="term" value="P:peptide transport"/>
    <property type="evidence" value="ECO:0007669"/>
    <property type="project" value="TreeGrafter"/>
</dbReference>
<sequence length="611" mass="70020">MNMKFTFPALAVMAALTHSAYAADLPADLEWISNMNEPLFASPEAKFGGTLRTYMASFPQTLRSVGPDANSGLRHYFMDGVPKLAARHPNTGKWIPQLAESWAFDEDNQTVYFKLNPKAKWSDGEKVTADDYLFMLKYYRSKDIIDPWYNDFFTEKIEDVVKFDEYTIAIKSAVKKSHDELMVQINLPSNGLQPRPEHFFKPQKDDNKDGIDDNFVRRYNFKGEPTTGPYFMDKVEKGKSVTFKHVGQDWWGYGNPYYQHRYNVERVRITVIRDSDIAMKHFEKGNLDVFGVILPNLWHDKTNTQPYKDGYIDKFWGYNQVVQGAGGLWMNTAQPLLNDRNVRAGITYATDFDGMISNVLRGDYVRKPHGLGSGHGGYDLPDVKAPKFDPELAAKYFEQAGFTQIGPDGIRMNSKGERLSFGITYGYQPNTPRIAYLKEQAKQAGLEFTLNLVDGSSAFKYVLEKKHQLAFLTMGGGEIPAYWEYLHSDNAKPQTNNHTNYQSPEMDKLINAYLAEFDVAKKQDISHDILKKVSDEFLIVPGYMVPYTREAYWRWMKYPMPGMTKQTEVMFSVVDLATFWIDEKVKKETLAAMDKGQTFDPVTVIDDTYKL</sequence>
<gene>
    <name evidence="3" type="ORF">ABT57_00020</name>
</gene>
<dbReference type="AlphaFoldDB" id="A0A0J1HJE3"/>
<dbReference type="OrthoDB" id="9801912at2"/>
<dbReference type="PANTHER" id="PTHR30290">
    <property type="entry name" value="PERIPLASMIC BINDING COMPONENT OF ABC TRANSPORTER"/>
    <property type="match status" value="1"/>
</dbReference>
<dbReference type="SUPFAM" id="SSF53850">
    <property type="entry name" value="Periplasmic binding protein-like II"/>
    <property type="match status" value="1"/>
</dbReference>
<evidence type="ECO:0000259" key="2">
    <source>
        <dbReference type="Pfam" id="PF00496"/>
    </source>
</evidence>
<dbReference type="Gene3D" id="3.40.190.10">
    <property type="entry name" value="Periplasmic binding protein-like II"/>
    <property type="match status" value="1"/>
</dbReference>
<evidence type="ECO:0000313" key="3">
    <source>
        <dbReference type="EMBL" id="KLV11681.1"/>
    </source>
</evidence>
<dbReference type="CDD" id="cd08497">
    <property type="entry name" value="MbnE-like"/>
    <property type="match status" value="1"/>
</dbReference>
<dbReference type="PIRSF" id="PIRSF002741">
    <property type="entry name" value="MppA"/>
    <property type="match status" value="1"/>
</dbReference>
<organism evidence="3 4">
    <name type="scientific">Photobacterium ganghwense</name>
    <dbReference type="NCBI Taxonomy" id="320778"/>
    <lineage>
        <taxon>Bacteria</taxon>
        <taxon>Pseudomonadati</taxon>
        <taxon>Pseudomonadota</taxon>
        <taxon>Gammaproteobacteria</taxon>
        <taxon>Vibrionales</taxon>
        <taxon>Vibrionaceae</taxon>
        <taxon>Photobacterium</taxon>
    </lineage>
</organism>
<evidence type="ECO:0000256" key="1">
    <source>
        <dbReference type="SAM" id="SignalP"/>
    </source>
</evidence>
<protein>
    <submittedName>
        <fullName evidence="3">Diguanylate cyclase</fullName>
    </submittedName>
</protein>